<dbReference type="PANTHER" id="PTHR46401">
    <property type="entry name" value="GLYCOSYLTRANSFERASE WBBK-RELATED"/>
    <property type="match status" value="1"/>
</dbReference>
<gene>
    <name evidence="2" type="ORF">G6Z02_11925</name>
</gene>
<dbReference type="GO" id="GO:0016757">
    <property type="term" value="F:glycosyltransferase activity"/>
    <property type="evidence" value="ECO:0007669"/>
    <property type="project" value="InterPro"/>
</dbReference>
<dbReference type="PANTHER" id="PTHR46401:SF2">
    <property type="entry name" value="GLYCOSYLTRANSFERASE WBBK-RELATED"/>
    <property type="match status" value="1"/>
</dbReference>
<sequence length="394" mass="45960">MKKDILMVTHFTQIPREAGNGRFLYLLNMFDYDKVQVELVTTDFSHRTKEKREKIYENLKYKLTYVEELGYKKNVSIKRFFSHYIFARNLREYLLKRKKPDIIYCSIPSIDAAYYVTKYAKKNNIKLIIDIQDLWPEAFKMVLNIPIISDIIFYPMNKKANFVYKNADEIIGVSETYVNRALKVNKKVEKGLSVFLGTDLNYFDSLIKSSKKYNNFTIVYVGTLGHSYNIKLIIDALEQVRLKYNKNINFLIMGDGPLKNEFQSYSKNKNLQIEFTGRLKYEDMVSRLKKCHLAVNPIIDGSAGSIINKVGDYAAAGLPVINTQDCKEYKRLIEKYNIGFSFLNNDIAGISDKIFELYNDYNLIEKLGDNNRKLAIDLFDRGKTYKNIINIIED</sequence>
<proteinExistence type="predicted"/>
<reference evidence="2" key="1">
    <citation type="submission" date="2020-02" db="EMBL/GenBank/DDBJ databases">
        <title>Genomic Insights into the Phylogeny and Genetic Plasticity of the Human and Animal Enteric Pathogen Clostridium perfringens.</title>
        <authorList>
            <person name="Feng Y."/>
            <person name="Hu Y."/>
        </authorList>
    </citation>
    <scope>NUCLEOTIDE SEQUENCE</scope>
    <source>
        <strain evidence="2">CP-08</strain>
    </source>
</reference>
<dbReference type="SUPFAM" id="SSF53756">
    <property type="entry name" value="UDP-Glycosyltransferase/glycogen phosphorylase"/>
    <property type="match status" value="1"/>
</dbReference>
<dbReference type="AlphaFoldDB" id="A0A6G4ZFH9"/>
<dbReference type="CDD" id="cd03794">
    <property type="entry name" value="GT4_WbuB-like"/>
    <property type="match status" value="1"/>
</dbReference>
<dbReference type="RefSeq" id="WP_087413871.1">
    <property type="nucleotide sequence ID" value="NZ_CBCSCV010000012.1"/>
</dbReference>
<keyword evidence="1 2" id="KW-0808">Transferase</keyword>
<dbReference type="EMBL" id="JAALNF010000006">
    <property type="protein sequence ID" value="NGT90898.1"/>
    <property type="molecule type" value="Genomic_DNA"/>
</dbReference>
<dbReference type="GO" id="GO:0009103">
    <property type="term" value="P:lipopolysaccharide biosynthetic process"/>
    <property type="evidence" value="ECO:0007669"/>
    <property type="project" value="TreeGrafter"/>
</dbReference>
<name>A0A6G4ZFH9_CLOPF</name>
<evidence type="ECO:0000313" key="2">
    <source>
        <dbReference type="EMBL" id="NGT90898.1"/>
    </source>
</evidence>
<evidence type="ECO:0000256" key="1">
    <source>
        <dbReference type="ARBA" id="ARBA00022679"/>
    </source>
</evidence>
<dbReference type="InterPro" id="IPR001296">
    <property type="entry name" value="Glyco_trans_1"/>
</dbReference>
<organism evidence="2">
    <name type="scientific">Clostridium perfringens</name>
    <dbReference type="NCBI Taxonomy" id="1502"/>
    <lineage>
        <taxon>Bacteria</taxon>
        <taxon>Bacillati</taxon>
        <taxon>Bacillota</taxon>
        <taxon>Clostridia</taxon>
        <taxon>Eubacteriales</taxon>
        <taxon>Clostridiaceae</taxon>
        <taxon>Clostridium</taxon>
    </lineage>
</organism>
<dbReference type="Pfam" id="PF00534">
    <property type="entry name" value="Glycos_transf_1"/>
    <property type="match status" value="1"/>
</dbReference>
<accession>A0A6G4ZFH9</accession>
<protein>
    <submittedName>
        <fullName evidence="2">Glycosyltransferase family 4 protein</fullName>
    </submittedName>
</protein>
<comment type="caution">
    <text evidence="2">The sequence shown here is derived from an EMBL/GenBank/DDBJ whole genome shotgun (WGS) entry which is preliminary data.</text>
</comment>
<dbReference type="Gene3D" id="3.40.50.2000">
    <property type="entry name" value="Glycogen Phosphorylase B"/>
    <property type="match status" value="2"/>
</dbReference>